<dbReference type="Proteomes" id="UP000480122">
    <property type="component" value="Unassembled WGS sequence"/>
</dbReference>
<comment type="caution">
    <text evidence="1">The sequence shown here is derived from an EMBL/GenBank/DDBJ whole genome shotgun (WGS) entry which is preliminary data.</text>
</comment>
<dbReference type="RefSeq" id="WP_155841491.1">
    <property type="nucleotide sequence ID" value="NZ_BAAAIA010000008.1"/>
</dbReference>
<sequence>MTIDVRPWPQDLVKFPRKRVVAEIKPHNADGISDGIRQLVRRNAARAAITPQLLTYRPVDATRTRYEILAADSGELRTIVAAWRPRKRVPRPRTWYRLPGTITVTAAADRIPRWQCPTQLGNLIEGQIRDNYATQLRISLPQKSASRTGADIEHELLEMAEFLRELAAELEAEAGYGQS</sequence>
<name>A0A7C9LGW1_9MICO</name>
<dbReference type="EMBL" id="WODA01000008">
    <property type="protein sequence ID" value="MUN06794.1"/>
    <property type="molecule type" value="Genomic_DNA"/>
</dbReference>
<organism evidence="1 2">
    <name type="scientific">Agromyces luteolus</name>
    <dbReference type="NCBI Taxonomy" id="88373"/>
    <lineage>
        <taxon>Bacteria</taxon>
        <taxon>Bacillati</taxon>
        <taxon>Actinomycetota</taxon>
        <taxon>Actinomycetes</taxon>
        <taxon>Micrococcales</taxon>
        <taxon>Microbacteriaceae</taxon>
        <taxon>Agromyces</taxon>
    </lineage>
</organism>
<dbReference type="AlphaFoldDB" id="A0A7C9LGW1"/>
<accession>A0A7C9LGW1</accession>
<keyword evidence="2" id="KW-1185">Reference proteome</keyword>
<reference evidence="1 2" key="1">
    <citation type="submission" date="2019-11" db="EMBL/GenBank/DDBJ databases">
        <title>Agromyces kandeliae sp. nov., isolated from mangrove soil.</title>
        <authorList>
            <person name="Wang R."/>
        </authorList>
    </citation>
    <scope>NUCLEOTIDE SEQUENCE [LARGE SCALE GENOMIC DNA]</scope>
    <source>
        <strain evidence="1 2">JCM 11431</strain>
    </source>
</reference>
<evidence type="ECO:0000313" key="2">
    <source>
        <dbReference type="Proteomes" id="UP000480122"/>
    </source>
</evidence>
<gene>
    <name evidence="1" type="ORF">GLX25_06640</name>
</gene>
<evidence type="ECO:0000313" key="1">
    <source>
        <dbReference type="EMBL" id="MUN06794.1"/>
    </source>
</evidence>
<protein>
    <submittedName>
        <fullName evidence="1">Uncharacterized protein</fullName>
    </submittedName>
</protein>
<proteinExistence type="predicted"/>